<dbReference type="AlphaFoldDB" id="A0A2N5E7M0"/>
<keyword evidence="2" id="KW-1185">Reference proteome</keyword>
<protein>
    <submittedName>
        <fullName evidence="1">Uncharacterized protein</fullName>
    </submittedName>
</protein>
<dbReference type="RefSeq" id="WP_101823605.1">
    <property type="nucleotide sequence ID" value="NZ_PJZH01000004.1"/>
</dbReference>
<dbReference type="EMBL" id="PJZH01000004">
    <property type="protein sequence ID" value="PLR37478.1"/>
    <property type="molecule type" value="Genomic_DNA"/>
</dbReference>
<organism evidence="1 2">
    <name type="scientific">Chimaeribacter coloradensis</name>
    <dbReference type="NCBI Taxonomy" id="2060068"/>
    <lineage>
        <taxon>Bacteria</taxon>
        <taxon>Pseudomonadati</taxon>
        <taxon>Pseudomonadota</taxon>
        <taxon>Gammaproteobacteria</taxon>
        <taxon>Enterobacterales</taxon>
        <taxon>Yersiniaceae</taxon>
        <taxon>Chimaeribacter</taxon>
    </lineage>
</organism>
<comment type="caution">
    <text evidence="1">The sequence shown here is derived from an EMBL/GenBank/DDBJ whole genome shotgun (WGS) entry which is preliminary data.</text>
</comment>
<proteinExistence type="predicted"/>
<dbReference type="OrthoDB" id="6504946at2"/>
<evidence type="ECO:0000313" key="2">
    <source>
        <dbReference type="Proteomes" id="UP000234503"/>
    </source>
</evidence>
<sequence>MAVTRKQNVEHFMPYVEKMLAGHTLQPDEHHDRQALARIADGCRSVVFVPVETLRLANNVVGYRMTEADRRDYYERREQQLARQQRVIEHAQNQRDARRAKKLFARLGLPLPPEVEALATAALPDADNVPGE</sequence>
<evidence type="ECO:0000313" key="1">
    <source>
        <dbReference type="EMBL" id="PLR37478.1"/>
    </source>
</evidence>
<accession>A0A2N5E7M0</accession>
<reference evidence="1 2" key="1">
    <citation type="submission" date="2017-12" db="EMBL/GenBank/DDBJ databases">
        <title>Characterization of six clinical isolates of Enterochimera gen. nov., a novel genus of the Yersiniaciae family and the three species Enterochimera arupensis sp. nov., Enterochimera coloradensis sp. nov, and Enterochimera californica sp. nov.</title>
        <authorList>
            <person name="Rossi A."/>
            <person name="Fisher M."/>
        </authorList>
    </citation>
    <scope>NUCLEOTIDE SEQUENCE [LARGE SCALE GENOMIC DNA]</scope>
    <source>
        <strain evidence="2">2016-Iso4</strain>
    </source>
</reference>
<dbReference type="Proteomes" id="UP000234503">
    <property type="component" value="Unassembled WGS sequence"/>
</dbReference>
<name>A0A2N5E7M0_9GAMM</name>
<gene>
    <name evidence="1" type="ORF">CYR32_06620</name>
</gene>